<dbReference type="GO" id="GO:0004497">
    <property type="term" value="F:monooxygenase activity"/>
    <property type="evidence" value="ECO:0007669"/>
    <property type="project" value="InterPro"/>
</dbReference>
<evidence type="ECO:0000313" key="6">
    <source>
        <dbReference type="Proteomes" id="UP000317257"/>
    </source>
</evidence>
<reference evidence="6" key="1">
    <citation type="submission" date="2018-12" db="EMBL/GenBank/DDBJ databases">
        <title>The complete genome of Metarhizium rileyi, a key fungal pathogen of Lepidoptera.</title>
        <authorList>
            <person name="Binneck E."/>
            <person name="Lastra C.C.L."/>
            <person name="Sosa-Gomez D.R."/>
        </authorList>
    </citation>
    <scope>NUCLEOTIDE SEQUENCE [LARGE SCALE GENOMIC DNA]</scope>
    <source>
        <strain evidence="6">Cep018-CH2</strain>
    </source>
</reference>
<dbReference type="PANTHER" id="PTHR24305:SF180">
    <property type="entry name" value="P450, PUTATIVE (EUROFUNG)-RELATED"/>
    <property type="match status" value="1"/>
</dbReference>
<accession>A0A5C6GI28</accession>
<evidence type="ECO:0000256" key="1">
    <source>
        <dbReference type="ARBA" id="ARBA00022617"/>
    </source>
</evidence>
<protein>
    <recommendedName>
        <fullName evidence="7">Cytochrome P450</fullName>
    </recommendedName>
</protein>
<dbReference type="PRINTS" id="PR00463">
    <property type="entry name" value="EP450I"/>
</dbReference>
<dbReference type="PANTHER" id="PTHR24305">
    <property type="entry name" value="CYTOCHROME P450"/>
    <property type="match status" value="1"/>
</dbReference>
<organism evidence="5 6">
    <name type="scientific">Metarhizium rileyi (strain RCEF 4871)</name>
    <name type="common">Nomuraea rileyi</name>
    <dbReference type="NCBI Taxonomy" id="1649241"/>
    <lineage>
        <taxon>Eukaryota</taxon>
        <taxon>Fungi</taxon>
        <taxon>Dikarya</taxon>
        <taxon>Ascomycota</taxon>
        <taxon>Pezizomycotina</taxon>
        <taxon>Sordariomycetes</taxon>
        <taxon>Hypocreomycetidae</taxon>
        <taxon>Hypocreales</taxon>
        <taxon>Clavicipitaceae</taxon>
        <taxon>Metarhizium</taxon>
    </lineage>
</organism>
<dbReference type="GO" id="GO:0016705">
    <property type="term" value="F:oxidoreductase activity, acting on paired donors, with incorporation or reduction of molecular oxygen"/>
    <property type="evidence" value="ECO:0007669"/>
    <property type="project" value="InterPro"/>
</dbReference>
<keyword evidence="2 4" id="KW-0479">Metal-binding</keyword>
<evidence type="ECO:0008006" key="7">
    <source>
        <dbReference type="Google" id="ProtNLM"/>
    </source>
</evidence>
<proteinExistence type="predicted"/>
<dbReference type="Pfam" id="PF00067">
    <property type="entry name" value="p450"/>
    <property type="match status" value="1"/>
</dbReference>
<dbReference type="Gene3D" id="1.10.630.10">
    <property type="entry name" value="Cytochrome P450"/>
    <property type="match status" value="1"/>
</dbReference>
<dbReference type="Proteomes" id="UP000317257">
    <property type="component" value="Unassembled WGS sequence"/>
</dbReference>
<dbReference type="InterPro" id="IPR050121">
    <property type="entry name" value="Cytochrome_P450_monoxygenase"/>
</dbReference>
<keyword evidence="1 4" id="KW-0349">Heme</keyword>
<comment type="caution">
    <text evidence="5">The sequence shown here is derived from an EMBL/GenBank/DDBJ whole genome shotgun (WGS) entry which is preliminary data.</text>
</comment>
<dbReference type="CDD" id="cd11060">
    <property type="entry name" value="CYP57A1-like"/>
    <property type="match status" value="1"/>
</dbReference>
<comment type="cofactor">
    <cofactor evidence="4">
        <name>heme</name>
        <dbReference type="ChEBI" id="CHEBI:30413"/>
    </cofactor>
</comment>
<evidence type="ECO:0000256" key="4">
    <source>
        <dbReference type="PIRSR" id="PIRSR602401-1"/>
    </source>
</evidence>
<dbReference type="InterPro" id="IPR002401">
    <property type="entry name" value="Cyt_P450_E_grp-I"/>
</dbReference>
<dbReference type="AlphaFoldDB" id="A0A5C6GI28"/>
<keyword evidence="3 4" id="KW-0408">Iron</keyword>
<evidence type="ECO:0000256" key="3">
    <source>
        <dbReference type="ARBA" id="ARBA00023004"/>
    </source>
</evidence>
<evidence type="ECO:0000313" key="5">
    <source>
        <dbReference type="EMBL" id="TWU77290.1"/>
    </source>
</evidence>
<dbReference type="InterPro" id="IPR001128">
    <property type="entry name" value="Cyt_P450"/>
</dbReference>
<dbReference type="GO" id="GO:0005506">
    <property type="term" value="F:iron ion binding"/>
    <property type="evidence" value="ECO:0007669"/>
    <property type="project" value="InterPro"/>
</dbReference>
<evidence type="ECO:0000256" key="2">
    <source>
        <dbReference type="ARBA" id="ARBA00022723"/>
    </source>
</evidence>
<feature type="binding site" description="axial binding residue" evidence="4">
    <location>
        <position position="465"/>
    </location>
    <ligand>
        <name>heme</name>
        <dbReference type="ChEBI" id="CHEBI:30413"/>
    </ligand>
    <ligandPart>
        <name>Fe</name>
        <dbReference type="ChEBI" id="CHEBI:18248"/>
    </ligandPart>
</feature>
<name>A0A5C6GI28_METRR</name>
<gene>
    <name evidence="5" type="ORF">ED733_004131</name>
</gene>
<dbReference type="PRINTS" id="PR00385">
    <property type="entry name" value="P450"/>
</dbReference>
<dbReference type="GO" id="GO:0020037">
    <property type="term" value="F:heme binding"/>
    <property type="evidence" value="ECO:0007669"/>
    <property type="project" value="InterPro"/>
</dbReference>
<dbReference type="InterPro" id="IPR036396">
    <property type="entry name" value="Cyt_P450_sf"/>
</dbReference>
<sequence length="520" mass="59205">MSLLTISGAQLVTSLVLYLFARAIWEFFFSPLRAFPGPFAAKFTDAWRAFLTTRGNVDSVTRGWHRKWGQAVRIGPNTISLSGTELIKVVYASTSKNAWKKSKMYRVNDVIVNGLRISNIFNTQDEEFHAKYAKPIGNFWTLNKILELEPLMDETIQTFVNKLGCKFADVDSGKQRERGALDNKGLTVRPVAWDFAANVTFGKHYGFLDEEKDIRGMIKESSDGLHYFAPVSQMPWLDNWLDKNPIYRIGPKPLVNGFLFTVDLLAQYQKQLAEGTLGRDKVDTFIDKYNGLKRVYPDFVDDNQVINWLMLNVLAGGDSTAGSLKPIVYHLGKCPEAQRKLHAELREANLGLPAKWKDISRLPYLDAVIREAARVNPAVGLMFEREVPAAGFQLPDGRFIPAGTNVGINPTVVTRDARVFGQDADRFVPERWLRTSHEDGSHFIQRRRRMEEAGDFMFGAGSRACTGKHFAKAEMYKLTATLYSMFQIRLPDPDHEWNYVNAWFMYHTNMPMLVTRLEHD</sequence>
<dbReference type="SUPFAM" id="SSF48264">
    <property type="entry name" value="Cytochrome P450"/>
    <property type="match status" value="1"/>
</dbReference>
<dbReference type="EMBL" id="SBHS01000003">
    <property type="protein sequence ID" value="TWU77290.1"/>
    <property type="molecule type" value="Genomic_DNA"/>
</dbReference>